<accession>A0ABV3Y6Y2</accession>
<protein>
    <recommendedName>
        <fullName evidence="3">5-deoxy-glucuronate isomerase</fullName>
    </recommendedName>
</protein>
<dbReference type="InterPro" id="IPR011051">
    <property type="entry name" value="RmlC_Cupin_sf"/>
</dbReference>
<dbReference type="Gene3D" id="2.60.120.10">
    <property type="entry name" value="Jelly Rolls"/>
    <property type="match status" value="1"/>
</dbReference>
<dbReference type="EMBL" id="JBFSHR010000039">
    <property type="protein sequence ID" value="MEX6430184.1"/>
    <property type="molecule type" value="Genomic_DNA"/>
</dbReference>
<dbReference type="InterPro" id="IPR014710">
    <property type="entry name" value="RmlC-like_jellyroll"/>
</dbReference>
<comment type="caution">
    <text evidence="1">The sequence shown here is derived from an EMBL/GenBank/DDBJ whole genome shotgun (WGS) entry which is preliminary data.</text>
</comment>
<dbReference type="SUPFAM" id="SSF51182">
    <property type="entry name" value="RmlC-like cupins"/>
    <property type="match status" value="1"/>
</dbReference>
<evidence type="ECO:0000313" key="2">
    <source>
        <dbReference type="Proteomes" id="UP001560267"/>
    </source>
</evidence>
<dbReference type="RefSeq" id="WP_369084689.1">
    <property type="nucleotide sequence ID" value="NZ_JBFSHR010000039.1"/>
</dbReference>
<keyword evidence="2" id="KW-1185">Reference proteome</keyword>
<proteinExistence type="predicted"/>
<dbReference type="Proteomes" id="UP001560267">
    <property type="component" value="Unassembled WGS sequence"/>
</dbReference>
<gene>
    <name evidence="1" type="ORF">AB6A68_10125</name>
</gene>
<reference evidence="1 2" key="1">
    <citation type="submission" date="2024-07" db="EMBL/GenBank/DDBJ databases">
        <title>Draft Genome Sequence of Ferrimicrobium acidiphilum Strain YE2023, Isolated from a Pulp of Bioleach Reactor.</title>
        <authorList>
            <person name="Elkina Y.A."/>
            <person name="Bulaeva A.G."/>
            <person name="Beletsky A.V."/>
            <person name="Mardanov A.V."/>
        </authorList>
    </citation>
    <scope>NUCLEOTIDE SEQUENCE [LARGE SCALE GENOMIC DNA]</scope>
    <source>
        <strain evidence="1 2">YE2023</strain>
    </source>
</reference>
<organism evidence="1 2">
    <name type="scientific">Ferrimicrobium acidiphilum</name>
    <dbReference type="NCBI Taxonomy" id="121039"/>
    <lineage>
        <taxon>Bacteria</taxon>
        <taxon>Bacillati</taxon>
        <taxon>Actinomycetota</taxon>
        <taxon>Acidimicrobiia</taxon>
        <taxon>Acidimicrobiales</taxon>
        <taxon>Acidimicrobiaceae</taxon>
        <taxon>Ferrimicrobium</taxon>
    </lineage>
</organism>
<evidence type="ECO:0000313" key="1">
    <source>
        <dbReference type="EMBL" id="MEX6430184.1"/>
    </source>
</evidence>
<evidence type="ECO:0008006" key="3">
    <source>
        <dbReference type="Google" id="ProtNLM"/>
    </source>
</evidence>
<sequence length="304" mass="33574">MAFDSSDPRAALAKSGTSSIPSRFAGAEYCCFHNVEPTLSDAGSQTWYMRGQNFVVAYSEVKDSLTFSRDQQVDEWVLLVPGSSLAKVSLEWEGEQVVVPGRSIAFVPGGSAHVVAEGSGQVVRLFTTQSSDVAELALNSVSYADAHPNVAPFVPWAEAIDGPRIHIYSLDVPKEDGRFGRIFRCSTFMVNFLDPTVGPRDTSRMSPHTHDDFEQCSLAVEGDYFHHIRWPWGTDKAQWREDDHRHCPSPSMVVIPPPAIHTSQAVGQGVNQLVDIFCPPRIDFSQKAGWVLNAKDYPSEHDSH</sequence>
<name>A0ABV3Y6Y2_9ACTN</name>